<dbReference type="PANTHER" id="PTHR35161:SF15">
    <property type="entry name" value="OS07G0690800 PROTEIN"/>
    <property type="match status" value="1"/>
</dbReference>
<reference evidence="1" key="1">
    <citation type="submission" date="2014-09" db="EMBL/GenBank/DDBJ databases">
        <authorList>
            <person name="Magalhaes I.L.F."/>
            <person name="Oliveira U."/>
            <person name="Santos F.R."/>
            <person name="Vidigal T.H.D.A."/>
            <person name="Brescovit A.D."/>
            <person name="Santos A.J."/>
        </authorList>
    </citation>
    <scope>NUCLEOTIDE SEQUENCE</scope>
    <source>
        <tissue evidence="1">Shoot tissue taken approximately 20 cm above the soil surface</tissue>
    </source>
</reference>
<dbReference type="PANTHER" id="PTHR35161">
    <property type="entry name" value="OS02G0303100 PROTEIN"/>
    <property type="match status" value="1"/>
</dbReference>
<protein>
    <submittedName>
        <fullName evidence="1">Uncharacterized protein</fullName>
    </submittedName>
</protein>
<accession>A0A0A8Y3V6</accession>
<sequence>MEAVVDPTYAVMGNLPRHHFIHCPLNDLPVRTLHQYALSQELTEVNRIPGHRPVPGRRAKINAKIIFRRSFRAMLAAHMAGFCMGGNFTGQNFAIDNQLFVKLLNIQLINFTKEEGEKDYFRFIYTLLHEVFAREPIPPEVVRWLHLIGKGIQGYEYVISYHNSMMEYHQAITSHMSLYMIFVRLERTNPRLHWQIIAWLPQYNGWKDGNHRCINALMRKTRRHVEPKTGKELNYPNDIRGVLKLVRHCWQHKARFYEEILTLIVGVDFPWLLADFQETMFDAAQLAQLNLESTME</sequence>
<reference evidence="1" key="2">
    <citation type="journal article" date="2015" name="Data Brief">
        <title>Shoot transcriptome of the giant reed, Arundo donax.</title>
        <authorList>
            <person name="Barrero R.A."/>
            <person name="Guerrero F.D."/>
            <person name="Moolhuijzen P."/>
            <person name="Goolsby J.A."/>
            <person name="Tidwell J."/>
            <person name="Bellgard S.E."/>
            <person name="Bellgard M.I."/>
        </authorList>
    </citation>
    <scope>NUCLEOTIDE SEQUENCE</scope>
    <source>
        <tissue evidence="1">Shoot tissue taken approximately 20 cm above the soil surface</tissue>
    </source>
</reference>
<dbReference type="EMBL" id="GBRH01279388">
    <property type="protein sequence ID" value="JAD18507.1"/>
    <property type="molecule type" value="Transcribed_RNA"/>
</dbReference>
<evidence type="ECO:0000313" key="1">
    <source>
        <dbReference type="EMBL" id="JAD18507.1"/>
    </source>
</evidence>
<proteinExistence type="predicted"/>
<dbReference type="AlphaFoldDB" id="A0A0A8Y3V6"/>
<organism evidence="1">
    <name type="scientific">Arundo donax</name>
    <name type="common">Giant reed</name>
    <name type="synonym">Donax arundinaceus</name>
    <dbReference type="NCBI Taxonomy" id="35708"/>
    <lineage>
        <taxon>Eukaryota</taxon>
        <taxon>Viridiplantae</taxon>
        <taxon>Streptophyta</taxon>
        <taxon>Embryophyta</taxon>
        <taxon>Tracheophyta</taxon>
        <taxon>Spermatophyta</taxon>
        <taxon>Magnoliopsida</taxon>
        <taxon>Liliopsida</taxon>
        <taxon>Poales</taxon>
        <taxon>Poaceae</taxon>
        <taxon>PACMAD clade</taxon>
        <taxon>Arundinoideae</taxon>
        <taxon>Arundineae</taxon>
        <taxon>Arundo</taxon>
    </lineage>
</organism>
<name>A0A0A8Y3V6_ARUDO</name>